<organism evidence="9 10">
    <name type="scientific">Rhizomicrobium electricum</name>
    <dbReference type="NCBI Taxonomy" id="480070"/>
    <lineage>
        <taxon>Bacteria</taxon>
        <taxon>Pseudomonadati</taxon>
        <taxon>Pseudomonadota</taxon>
        <taxon>Alphaproteobacteria</taxon>
        <taxon>Micropepsales</taxon>
        <taxon>Micropepsaceae</taxon>
        <taxon>Rhizomicrobium</taxon>
    </lineage>
</organism>
<dbReference type="InterPro" id="IPR050570">
    <property type="entry name" value="Cell_wall_metabolism_enzyme"/>
</dbReference>
<protein>
    <recommendedName>
        <fullName evidence="8">M23ase beta-sheet core domain-containing protein</fullName>
    </recommendedName>
</protein>
<accession>A0ABP3Q2H8</accession>
<dbReference type="Gene3D" id="3.10.450.350">
    <property type="match status" value="2"/>
</dbReference>
<dbReference type="RefSeq" id="WP_166936813.1">
    <property type="nucleotide sequence ID" value="NZ_BAAADD010000008.1"/>
</dbReference>
<evidence type="ECO:0000313" key="10">
    <source>
        <dbReference type="Proteomes" id="UP001499951"/>
    </source>
</evidence>
<proteinExistence type="predicted"/>
<gene>
    <name evidence="9" type="ORF">GCM10008942_29660</name>
</gene>
<evidence type="ECO:0000313" key="9">
    <source>
        <dbReference type="EMBL" id="GAA0578846.1"/>
    </source>
</evidence>
<comment type="cofactor">
    <cofactor evidence="1">
        <name>Zn(2+)</name>
        <dbReference type="ChEBI" id="CHEBI:29105"/>
    </cofactor>
</comment>
<keyword evidence="3" id="KW-0479">Metal-binding</keyword>
<reference evidence="10" key="1">
    <citation type="journal article" date="2019" name="Int. J. Syst. Evol. Microbiol.">
        <title>The Global Catalogue of Microorganisms (GCM) 10K type strain sequencing project: providing services to taxonomists for standard genome sequencing and annotation.</title>
        <authorList>
            <consortium name="The Broad Institute Genomics Platform"/>
            <consortium name="The Broad Institute Genome Sequencing Center for Infectious Disease"/>
            <person name="Wu L."/>
            <person name="Ma J."/>
        </authorList>
    </citation>
    <scope>NUCLEOTIDE SEQUENCE [LARGE SCALE GENOMIC DNA]</scope>
    <source>
        <strain evidence="10">JCM 15089</strain>
    </source>
</reference>
<dbReference type="SUPFAM" id="SSF51261">
    <property type="entry name" value="Duplicated hybrid motif"/>
    <property type="match status" value="1"/>
</dbReference>
<name>A0ABP3Q2H8_9PROT</name>
<feature type="domain" description="M23ase beta-sheet core" evidence="8">
    <location>
        <begin position="379"/>
        <end position="476"/>
    </location>
</feature>
<keyword evidence="4" id="KW-0378">Hydrolase</keyword>
<dbReference type="Proteomes" id="UP001499951">
    <property type="component" value="Unassembled WGS sequence"/>
</dbReference>
<feature type="region of interest" description="Disordered" evidence="7">
    <location>
        <begin position="1"/>
        <end position="25"/>
    </location>
</feature>
<evidence type="ECO:0000256" key="3">
    <source>
        <dbReference type="ARBA" id="ARBA00022723"/>
    </source>
</evidence>
<comment type="caution">
    <text evidence="9">The sequence shown here is derived from an EMBL/GenBank/DDBJ whole genome shotgun (WGS) entry which is preliminary data.</text>
</comment>
<evidence type="ECO:0000256" key="2">
    <source>
        <dbReference type="ARBA" id="ARBA00022670"/>
    </source>
</evidence>
<evidence type="ECO:0000256" key="6">
    <source>
        <dbReference type="ARBA" id="ARBA00023049"/>
    </source>
</evidence>
<dbReference type="EMBL" id="BAAADD010000008">
    <property type="protein sequence ID" value="GAA0578846.1"/>
    <property type="molecule type" value="Genomic_DNA"/>
</dbReference>
<feature type="region of interest" description="Disordered" evidence="7">
    <location>
        <begin position="177"/>
        <end position="201"/>
    </location>
</feature>
<dbReference type="Gene3D" id="2.70.70.10">
    <property type="entry name" value="Glucose Permease (Domain IIA)"/>
    <property type="match status" value="1"/>
</dbReference>
<sequence length="528" mass="56636">MNRRTESSPLTFEPEWTGPTPDATPFNNDNRWTVLSTSISALIVGSIAWLAVNTMPPVTGGNVENASRGFLPYRLFLQLTQGGTNALFASVAPMPGVQQQPTGLDRAANAERAAKRPSIETHTITLDAGDTLAGALENAGISADDANAAIAAMGKVHNARSLRAGTEFEITYNTRPDIAGASANDPSSDDDDDSDMTKASAVPGEPITRLISIKFSPSVDHDITITRAADGGFTATDTIKQLVSHVHRAGATIDGSLYLSAMRAGIPTDVVGEMIKMFSYKVDFQRDIHPGDSFEVFYDYYYTPEGQPARQGQISYAMMKIDGKPIVLYRYQANPNDPAEYFDASGESVKGMLMKTPVDGARITSSFGMRFHPVLGYSRMHKGVDFGVPIGTPVMAAGAGTIAFIGWSNGYGRFVKINHGSGYATAYGHLSRFTPGLHVGSKVRQAQIIAYSGNTGMSTGPHLHYETMVNSAQVNPLKLKMAQGRKLGGKDLRAFQGERLKIDDKLAATKLETKVADVATNLRNGGTK</sequence>
<dbReference type="PANTHER" id="PTHR21666">
    <property type="entry name" value="PEPTIDASE-RELATED"/>
    <property type="match status" value="1"/>
</dbReference>
<dbReference type="PANTHER" id="PTHR21666:SF288">
    <property type="entry name" value="CELL DIVISION PROTEIN YTFB"/>
    <property type="match status" value="1"/>
</dbReference>
<dbReference type="Pfam" id="PF01551">
    <property type="entry name" value="Peptidase_M23"/>
    <property type="match status" value="1"/>
</dbReference>
<evidence type="ECO:0000256" key="7">
    <source>
        <dbReference type="SAM" id="MobiDB-lite"/>
    </source>
</evidence>
<dbReference type="CDD" id="cd12797">
    <property type="entry name" value="M23_peptidase"/>
    <property type="match status" value="1"/>
</dbReference>
<keyword evidence="5" id="KW-0862">Zinc</keyword>
<keyword evidence="2" id="KW-0645">Protease</keyword>
<dbReference type="InterPro" id="IPR016047">
    <property type="entry name" value="M23ase_b-sheet_dom"/>
</dbReference>
<evidence type="ECO:0000256" key="5">
    <source>
        <dbReference type="ARBA" id="ARBA00022833"/>
    </source>
</evidence>
<evidence type="ECO:0000256" key="4">
    <source>
        <dbReference type="ARBA" id="ARBA00022801"/>
    </source>
</evidence>
<evidence type="ECO:0000256" key="1">
    <source>
        <dbReference type="ARBA" id="ARBA00001947"/>
    </source>
</evidence>
<dbReference type="InterPro" id="IPR011055">
    <property type="entry name" value="Dup_hybrid_motif"/>
</dbReference>
<keyword evidence="10" id="KW-1185">Reference proteome</keyword>
<keyword evidence="6" id="KW-0482">Metalloprotease</keyword>
<evidence type="ECO:0000259" key="8">
    <source>
        <dbReference type="Pfam" id="PF01551"/>
    </source>
</evidence>